<keyword evidence="8 13" id="KW-0735">Signal-anchor</keyword>
<dbReference type="GO" id="GO:0005886">
    <property type="term" value="C:plasma membrane"/>
    <property type="evidence" value="ECO:0007669"/>
    <property type="project" value="UniProtKB-SubCell"/>
</dbReference>
<reference evidence="16 17" key="1">
    <citation type="submission" date="2019-08" db="EMBL/GenBank/DDBJ databases">
        <title>Parahaliea maris sp. nov., isolated from the surface seawater.</title>
        <authorList>
            <person name="Liu Y."/>
        </authorList>
    </citation>
    <scope>NUCLEOTIDE SEQUENCE [LARGE SCALE GENOMIC DNA]</scope>
    <source>
        <strain evidence="16 17">HSLHS9</strain>
    </source>
</reference>
<keyword evidence="4 13" id="KW-0349">Heme</keyword>
<evidence type="ECO:0000256" key="5">
    <source>
        <dbReference type="ARBA" id="ARBA00022692"/>
    </source>
</evidence>
<feature type="binding site" description="covalent" evidence="13 14">
    <location>
        <position position="124"/>
    </location>
    <ligand>
        <name>heme</name>
        <dbReference type="ChEBI" id="CHEBI:30413"/>
    </ligand>
</feature>
<dbReference type="NCBIfam" id="NF009727">
    <property type="entry name" value="PRK13254.1-1"/>
    <property type="match status" value="1"/>
</dbReference>
<evidence type="ECO:0000256" key="14">
    <source>
        <dbReference type="PIRSR" id="PIRSR604329-50"/>
    </source>
</evidence>
<keyword evidence="10 13" id="KW-0408">Iron</keyword>
<keyword evidence="11 13" id="KW-0472">Membrane</keyword>
<feature type="topological domain" description="Extracellular" evidence="13">
    <location>
        <begin position="30"/>
        <end position="153"/>
    </location>
</feature>
<dbReference type="EMBL" id="VRZA01000002">
    <property type="protein sequence ID" value="TXS95577.1"/>
    <property type="molecule type" value="Genomic_DNA"/>
</dbReference>
<dbReference type="GO" id="GO:0017004">
    <property type="term" value="P:cytochrome complex assembly"/>
    <property type="evidence" value="ECO:0007669"/>
    <property type="project" value="UniProtKB-KW"/>
</dbReference>
<name>A0A5C9A7P0_9GAMM</name>
<sequence>MHPVRKQRLIIVLCVVVFSSAAIGLMAYALRGNINLFFPPVEVAAGKAPVGQPIRVGGMVVDGSVQRSDNSLHIRFEVTDYQASVPVVYEGILPDLFDEGQGAVAAGVLDENGVLQATEVLAKHDENYMPPEVAEALEASKAMDAAKAKGAGE</sequence>
<evidence type="ECO:0000256" key="3">
    <source>
        <dbReference type="ARBA" id="ARBA00022519"/>
    </source>
</evidence>
<keyword evidence="2 13" id="KW-1003">Cell membrane</keyword>
<evidence type="ECO:0000256" key="15">
    <source>
        <dbReference type="SAM" id="Phobius"/>
    </source>
</evidence>
<comment type="function">
    <text evidence="12 13">Heme chaperone required for the biogenesis of c-type cytochromes. Transiently binds heme delivered by CcmC and transfers the heme to apo-cytochromes in a process facilitated by CcmF and CcmH.</text>
</comment>
<dbReference type="PANTHER" id="PTHR34128">
    <property type="entry name" value="CYTOCHROME C-TYPE BIOGENESIS PROTEIN CCME HOMOLOG, MITOCHONDRIAL"/>
    <property type="match status" value="1"/>
</dbReference>
<dbReference type="GO" id="GO:0046872">
    <property type="term" value="F:metal ion binding"/>
    <property type="evidence" value="ECO:0007669"/>
    <property type="project" value="UniProtKB-KW"/>
</dbReference>
<evidence type="ECO:0000256" key="4">
    <source>
        <dbReference type="ARBA" id="ARBA00022617"/>
    </source>
</evidence>
<dbReference type="GO" id="GO:0020037">
    <property type="term" value="F:heme binding"/>
    <property type="evidence" value="ECO:0007669"/>
    <property type="project" value="InterPro"/>
</dbReference>
<feature type="binding site" description="axial binding residue" evidence="13 14">
    <location>
        <position position="128"/>
    </location>
    <ligand>
        <name>heme</name>
        <dbReference type="ChEBI" id="CHEBI:30413"/>
    </ligand>
    <ligandPart>
        <name>Fe</name>
        <dbReference type="ChEBI" id="CHEBI:18248"/>
    </ligandPart>
</feature>
<dbReference type="Gene3D" id="2.40.50.140">
    <property type="entry name" value="Nucleic acid-binding proteins"/>
    <property type="match status" value="1"/>
</dbReference>
<dbReference type="NCBIfam" id="NF009729">
    <property type="entry name" value="PRK13254.1-3"/>
    <property type="match status" value="1"/>
</dbReference>
<dbReference type="HAMAP" id="MF_01959">
    <property type="entry name" value="CcmE"/>
    <property type="match status" value="1"/>
</dbReference>
<evidence type="ECO:0000256" key="8">
    <source>
        <dbReference type="ARBA" id="ARBA00022968"/>
    </source>
</evidence>
<dbReference type="InterPro" id="IPR004329">
    <property type="entry name" value="CcmE"/>
</dbReference>
<evidence type="ECO:0000256" key="10">
    <source>
        <dbReference type="ARBA" id="ARBA00023004"/>
    </source>
</evidence>
<dbReference type="SUPFAM" id="SSF82093">
    <property type="entry name" value="Heme chaperone CcmE"/>
    <property type="match status" value="1"/>
</dbReference>
<dbReference type="Pfam" id="PF03100">
    <property type="entry name" value="CcmE"/>
    <property type="match status" value="1"/>
</dbReference>
<feature type="transmembrane region" description="Helical" evidence="15">
    <location>
        <begin position="9"/>
        <end position="30"/>
    </location>
</feature>
<evidence type="ECO:0000313" key="17">
    <source>
        <dbReference type="Proteomes" id="UP000321039"/>
    </source>
</evidence>
<dbReference type="RefSeq" id="WP_148067488.1">
    <property type="nucleotide sequence ID" value="NZ_VRZA01000002.1"/>
</dbReference>
<evidence type="ECO:0000256" key="2">
    <source>
        <dbReference type="ARBA" id="ARBA00022475"/>
    </source>
</evidence>
<keyword evidence="7 13" id="KW-0201">Cytochrome c-type biogenesis</keyword>
<dbReference type="FunFam" id="2.40.50.140:FF:000104">
    <property type="entry name" value="Cytochrome c-type biogenesis protein CcmE"/>
    <property type="match status" value="1"/>
</dbReference>
<proteinExistence type="inferred from homology"/>
<evidence type="ECO:0000256" key="7">
    <source>
        <dbReference type="ARBA" id="ARBA00022748"/>
    </source>
</evidence>
<keyword evidence="9 13" id="KW-1133">Transmembrane helix</keyword>
<evidence type="ECO:0000256" key="9">
    <source>
        <dbReference type="ARBA" id="ARBA00022989"/>
    </source>
</evidence>
<feature type="topological domain" description="Cytoplasmic" evidence="13">
    <location>
        <begin position="1"/>
        <end position="8"/>
    </location>
</feature>
<comment type="similarity">
    <text evidence="13">Belongs to the CcmE/CycJ family.</text>
</comment>
<accession>A0A5C9A7P0</accession>
<keyword evidence="6 13" id="KW-0479">Metal-binding</keyword>
<dbReference type="InterPro" id="IPR036127">
    <property type="entry name" value="CcmE-like_sf"/>
</dbReference>
<evidence type="ECO:0000256" key="11">
    <source>
        <dbReference type="ARBA" id="ARBA00023136"/>
    </source>
</evidence>
<evidence type="ECO:0000256" key="6">
    <source>
        <dbReference type="ARBA" id="ARBA00022723"/>
    </source>
</evidence>
<evidence type="ECO:0000313" key="16">
    <source>
        <dbReference type="EMBL" id="TXS95577.1"/>
    </source>
</evidence>
<evidence type="ECO:0000256" key="12">
    <source>
        <dbReference type="ARBA" id="ARBA00056663"/>
    </source>
</evidence>
<gene>
    <name evidence="13 16" type="primary">ccmE</name>
    <name evidence="13" type="synonym">cycJ</name>
    <name evidence="16" type="ORF">FV139_06770</name>
</gene>
<dbReference type="NCBIfam" id="NF009638">
    <property type="entry name" value="PRK13165.1"/>
    <property type="match status" value="1"/>
</dbReference>
<dbReference type="NCBIfam" id="NF009731">
    <property type="entry name" value="PRK13254.1-5"/>
    <property type="match status" value="1"/>
</dbReference>
<organism evidence="16 17">
    <name type="scientific">Parahaliea maris</name>
    <dbReference type="NCBI Taxonomy" id="2716870"/>
    <lineage>
        <taxon>Bacteria</taxon>
        <taxon>Pseudomonadati</taxon>
        <taxon>Pseudomonadota</taxon>
        <taxon>Gammaproteobacteria</taxon>
        <taxon>Cellvibrionales</taxon>
        <taxon>Halieaceae</taxon>
        <taxon>Parahaliea</taxon>
    </lineage>
</organism>
<dbReference type="PANTHER" id="PTHR34128:SF2">
    <property type="entry name" value="CYTOCHROME C-TYPE BIOGENESIS PROTEIN CCME HOMOLOG, MITOCHONDRIAL"/>
    <property type="match status" value="1"/>
</dbReference>
<evidence type="ECO:0000256" key="1">
    <source>
        <dbReference type="ARBA" id="ARBA00004533"/>
    </source>
</evidence>
<keyword evidence="17" id="KW-1185">Reference proteome</keyword>
<dbReference type="Proteomes" id="UP000321039">
    <property type="component" value="Unassembled WGS sequence"/>
</dbReference>
<keyword evidence="5 13" id="KW-0812">Transmembrane</keyword>
<protein>
    <recommendedName>
        <fullName evidence="13">Cytochrome c-type biogenesis protein CcmE</fullName>
    </recommendedName>
    <alternativeName>
        <fullName evidence="13">Cytochrome c maturation protein E</fullName>
    </alternativeName>
    <alternativeName>
        <fullName evidence="13">Heme chaperone CcmE</fullName>
    </alternativeName>
</protein>
<evidence type="ECO:0000256" key="13">
    <source>
        <dbReference type="HAMAP-Rule" id="MF_01959"/>
    </source>
</evidence>
<keyword evidence="3" id="KW-0997">Cell inner membrane</keyword>
<dbReference type="InterPro" id="IPR012340">
    <property type="entry name" value="NA-bd_OB-fold"/>
</dbReference>
<dbReference type="GO" id="GO:0017003">
    <property type="term" value="P:protein-heme linkage"/>
    <property type="evidence" value="ECO:0007669"/>
    <property type="project" value="UniProtKB-UniRule"/>
</dbReference>
<comment type="caution">
    <text evidence="16">The sequence shown here is derived from an EMBL/GenBank/DDBJ whole genome shotgun (WGS) entry which is preliminary data.</text>
</comment>
<comment type="subcellular location">
    <subcellularLocation>
        <location evidence="1">Cell inner membrane</location>
    </subcellularLocation>
    <subcellularLocation>
        <location evidence="13">Cell membrane</location>
        <topology evidence="13">Single-pass type II membrane protein</topology>
    </subcellularLocation>
</comment>
<dbReference type="AlphaFoldDB" id="A0A5C9A7P0"/>